<keyword evidence="2" id="KW-1185">Reference proteome</keyword>
<protein>
    <submittedName>
        <fullName evidence="1">Uncharacterized protein</fullName>
    </submittedName>
</protein>
<comment type="caution">
    <text evidence="1">The sequence shown here is derived from an EMBL/GenBank/DDBJ whole genome shotgun (WGS) entry which is preliminary data.</text>
</comment>
<accession>A0A4Y2PC71</accession>
<sequence length="145" mass="16718">MLTILYDPFFFGRGISAGGWGASRTYDPSTYNLPNTDAVIMCVCGHYLRVKLFFHLTQFSWNTRNKNRELKLSELYCLTPRRLEQKAVNGPQNLNAWFGQKDDTHGSTLFKLPSTVLIQASRCRRSLLTNPKMVGWRIQKVERNS</sequence>
<name>A0A4Y2PC71_ARAVE</name>
<reference evidence="1 2" key="1">
    <citation type="journal article" date="2019" name="Sci. Rep.">
        <title>Orb-weaving spider Araneus ventricosus genome elucidates the spidroin gene catalogue.</title>
        <authorList>
            <person name="Kono N."/>
            <person name="Nakamura H."/>
            <person name="Ohtoshi R."/>
            <person name="Moran D.A.P."/>
            <person name="Shinohara A."/>
            <person name="Yoshida Y."/>
            <person name="Fujiwara M."/>
            <person name="Mori M."/>
            <person name="Tomita M."/>
            <person name="Arakawa K."/>
        </authorList>
    </citation>
    <scope>NUCLEOTIDE SEQUENCE [LARGE SCALE GENOMIC DNA]</scope>
</reference>
<proteinExistence type="predicted"/>
<gene>
    <name evidence="1" type="ORF">AVEN_59814_1</name>
</gene>
<dbReference type="EMBL" id="BGPR01010974">
    <property type="protein sequence ID" value="GBN48964.1"/>
    <property type="molecule type" value="Genomic_DNA"/>
</dbReference>
<evidence type="ECO:0000313" key="2">
    <source>
        <dbReference type="Proteomes" id="UP000499080"/>
    </source>
</evidence>
<dbReference type="AlphaFoldDB" id="A0A4Y2PC71"/>
<dbReference type="Proteomes" id="UP000499080">
    <property type="component" value="Unassembled WGS sequence"/>
</dbReference>
<organism evidence="1 2">
    <name type="scientific">Araneus ventricosus</name>
    <name type="common">Orbweaver spider</name>
    <name type="synonym">Epeira ventricosa</name>
    <dbReference type="NCBI Taxonomy" id="182803"/>
    <lineage>
        <taxon>Eukaryota</taxon>
        <taxon>Metazoa</taxon>
        <taxon>Ecdysozoa</taxon>
        <taxon>Arthropoda</taxon>
        <taxon>Chelicerata</taxon>
        <taxon>Arachnida</taxon>
        <taxon>Araneae</taxon>
        <taxon>Araneomorphae</taxon>
        <taxon>Entelegynae</taxon>
        <taxon>Araneoidea</taxon>
        <taxon>Araneidae</taxon>
        <taxon>Araneus</taxon>
    </lineage>
</organism>
<evidence type="ECO:0000313" key="1">
    <source>
        <dbReference type="EMBL" id="GBN48964.1"/>
    </source>
</evidence>